<dbReference type="PROSITE" id="PS51193">
    <property type="entry name" value="HELICASE_ATP_BIND_2"/>
    <property type="match status" value="1"/>
</dbReference>
<comment type="cofactor">
    <cofactor evidence="6">
        <name>[4Fe-4S] cluster</name>
        <dbReference type="ChEBI" id="CHEBI:49883"/>
    </cofactor>
    <text evidence="6">Binds 1 [4Fe-4S] cluster.</text>
</comment>
<dbReference type="EC" id="5.6.2.3" evidence="6"/>
<dbReference type="Pfam" id="PF00270">
    <property type="entry name" value="DEAD"/>
    <property type="match status" value="1"/>
</dbReference>
<keyword evidence="6" id="KW-0479">Metal-binding</keyword>
<feature type="binding site" evidence="6">
    <location>
        <position position="219"/>
    </location>
    <ligand>
        <name>[4Fe-4S] cluster</name>
        <dbReference type="ChEBI" id="CHEBI:49883"/>
    </ligand>
</feature>
<keyword evidence="10" id="KW-1185">Reference proteome</keyword>
<evidence type="ECO:0000313" key="9">
    <source>
        <dbReference type="EMBL" id="MES1930246.1"/>
    </source>
</evidence>
<dbReference type="HAMAP" id="MF_02205">
    <property type="entry name" value="DinG_proteobact"/>
    <property type="match status" value="1"/>
</dbReference>
<keyword evidence="1 6" id="KW-0004">4Fe-4S</keyword>
<dbReference type="Gene3D" id="3.40.50.300">
    <property type="entry name" value="P-loop containing nucleotide triphosphate hydrolases"/>
    <property type="match status" value="2"/>
</dbReference>
<dbReference type="Proteomes" id="UP001460888">
    <property type="component" value="Unassembled WGS sequence"/>
</dbReference>
<name>A0ABV2B301_9GAMM</name>
<keyword evidence="3 6" id="KW-0378">Hydrolase</keyword>
<keyword evidence="6" id="KW-0408">Iron</keyword>
<dbReference type="InterPro" id="IPR039000">
    <property type="entry name" value="DinG_proteobact"/>
</dbReference>
<comment type="function">
    <text evidence="6">DNA-dependent ATPase and 5'-3' DNA helicase. Unwinds D-loops, R-loops, forked DNA and G-quadruplex DNA.</text>
</comment>
<comment type="caution">
    <text evidence="9">The sequence shown here is derived from an EMBL/GenBank/DDBJ whole genome shotgun (WGS) entry which is preliminary data.</text>
</comment>
<evidence type="ECO:0000256" key="7">
    <source>
        <dbReference type="SAM" id="MobiDB-lite"/>
    </source>
</evidence>
<keyword evidence="4 6" id="KW-0067">ATP-binding</keyword>
<evidence type="ECO:0000256" key="2">
    <source>
        <dbReference type="ARBA" id="ARBA00022741"/>
    </source>
</evidence>
<evidence type="ECO:0000256" key="4">
    <source>
        <dbReference type="ARBA" id="ARBA00022840"/>
    </source>
</evidence>
<keyword evidence="6 9" id="KW-0347">Helicase</keyword>
<comment type="catalytic activity">
    <reaction evidence="6">
        <text>ATP + H2O = ADP + phosphate + H(+)</text>
        <dbReference type="Rhea" id="RHEA:13065"/>
        <dbReference type="ChEBI" id="CHEBI:15377"/>
        <dbReference type="ChEBI" id="CHEBI:15378"/>
        <dbReference type="ChEBI" id="CHEBI:30616"/>
        <dbReference type="ChEBI" id="CHEBI:43474"/>
        <dbReference type="ChEBI" id="CHEBI:456216"/>
        <dbReference type="EC" id="5.6.2.3"/>
    </reaction>
</comment>
<dbReference type="RefSeq" id="WP_353112273.1">
    <property type="nucleotide sequence ID" value="NZ_APND01000004.1"/>
</dbReference>
<dbReference type="InterPro" id="IPR011545">
    <property type="entry name" value="DEAD/DEAH_box_helicase_dom"/>
</dbReference>
<feature type="binding site" evidence="6">
    <location>
        <position position="128"/>
    </location>
    <ligand>
        <name>[4Fe-4S] cluster</name>
        <dbReference type="ChEBI" id="CHEBI:49883"/>
    </ligand>
</feature>
<reference evidence="9 10" key="1">
    <citation type="submission" date="2013-03" db="EMBL/GenBank/DDBJ databases">
        <title>Salinisphaera dokdonensis CL-ES53 Genome Sequencing.</title>
        <authorList>
            <person name="Li C."/>
            <person name="Lai Q."/>
            <person name="Shao Z."/>
        </authorList>
    </citation>
    <scope>NUCLEOTIDE SEQUENCE [LARGE SCALE GENOMIC DNA]</scope>
    <source>
        <strain evidence="9 10">CL-ES53</strain>
    </source>
</reference>
<dbReference type="Pfam" id="PF13307">
    <property type="entry name" value="Helicase_C_2"/>
    <property type="match status" value="1"/>
</dbReference>
<dbReference type="EMBL" id="APND01000004">
    <property type="protein sequence ID" value="MES1930246.1"/>
    <property type="molecule type" value="Genomic_DNA"/>
</dbReference>
<dbReference type="NCBIfam" id="NF008729">
    <property type="entry name" value="PRK11747.1"/>
    <property type="match status" value="1"/>
</dbReference>
<comment type="similarity">
    <text evidence="6">Belongs to the helicase family. DinG subfamily. Type 1 sub-subfamily.</text>
</comment>
<dbReference type="InterPro" id="IPR014013">
    <property type="entry name" value="Helic_SF1/SF2_ATP-bd_DinG/Rad3"/>
</dbReference>
<dbReference type="InterPro" id="IPR045028">
    <property type="entry name" value="DinG/Rad3-like"/>
</dbReference>
<evidence type="ECO:0000256" key="3">
    <source>
        <dbReference type="ARBA" id="ARBA00022801"/>
    </source>
</evidence>
<feature type="binding site" evidence="6">
    <location>
        <position position="213"/>
    </location>
    <ligand>
        <name>[4Fe-4S] cluster</name>
        <dbReference type="ChEBI" id="CHEBI:49883"/>
    </ligand>
</feature>
<dbReference type="GO" id="GO:0004386">
    <property type="term" value="F:helicase activity"/>
    <property type="evidence" value="ECO:0007669"/>
    <property type="project" value="UniProtKB-KW"/>
</dbReference>
<evidence type="ECO:0000256" key="5">
    <source>
        <dbReference type="ARBA" id="ARBA00023125"/>
    </source>
</evidence>
<accession>A0ABV2B301</accession>
<dbReference type="PANTHER" id="PTHR11472:SF59">
    <property type="entry name" value="ATP-DEPENDENT DNA HELICASE DING"/>
    <property type="match status" value="1"/>
</dbReference>
<dbReference type="PANTHER" id="PTHR11472">
    <property type="entry name" value="DNA REPAIR DEAD HELICASE RAD3/XP-D SUBFAMILY MEMBER"/>
    <property type="match status" value="1"/>
</dbReference>
<dbReference type="SMART" id="SM00491">
    <property type="entry name" value="HELICc2"/>
    <property type="match status" value="1"/>
</dbReference>
<dbReference type="InterPro" id="IPR006555">
    <property type="entry name" value="ATP-dep_Helicase_C"/>
</dbReference>
<evidence type="ECO:0000313" key="10">
    <source>
        <dbReference type="Proteomes" id="UP001460888"/>
    </source>
</evidence>
<proteinExistence type="inferred from homology"/>
<keyword evidence="2 6" id="KW-0547">Nucleotide-binding</keyword>
<evidence type="ECO:0000259" key="8">
    <source>
        <dbReference type="PROSITE" id="PS51193"/>
    </source>
</evidence>
<gene>
    <name evidence="6 9" type="primary">dinG</name>
    <name evidence="9" type="ORF">SADO_13363</name>
</gene>
<feature type="domain" description="Helicase ATP-binding" evidence="8">
    <location>
        <begin position="23"/>
        <end position="323"/>
    </location>
</feature>
<feature type="region of interest" description="Disordered" evidence="7">
    <location>
        <begin position="694"/>
        <end position="715"/>
    </location>
</feature>
<keyword evidence="5 6" id="KW-0238">DNA-binding</keyword>
<keyword evidence="6" id="KW-0413">Isomerase</keyword>
<evidence type="ECO:0000256" key="6">
    <source>
        <dbReference type="HAMAP-Rule" id="MF_02205"/>
    </source>
</evidence>
<organism evidence="9 10">
    <name type="scientific">Salinisphaera dokdonensis CL-ES53</name>
    <dbReference type="NCBI Taxonomy" id="1304272"/>
    <lineage>
        <taxon>Bacteria</taxon>
        <taxon>Pseudomonadati</taxon>
        <taxon>Pseudomonadota</taxon>
        <taxon>Gammaproteobacteria</taxon>
        <taxon>Salinisphaerales</taxon>
        <taxon>Salinisphaeraceae</taxon>
        <taxon>Salinisphaera</taxon>
    </lineage>
</organism>
<keyword evidence="6" id="KW-0411">Iron-sulfur</keyword>
<protein>
    <recommendedName>
        <fullName evidence="6">ATP-dependent DNA helicase DinG</fullName>
        <ecNumber evidence="6">5.6.2.3</ecNumber>
    </recommendedName>
    <alternativeName>
        <fullName evidence="6">DNA 5'-3' helicase DinG</fullName>
    </alternativeName>
</protein>
<dbReference type="InterPro" id="IPR027417">
    <property type="entry name" value="P-loop_NTPase"/>
</dbReference>
<sequence>MDDKTDNESIETPLAEIHDAHAQVVQTMPGFREREGQCQMIDAIAYTLLGGTASPLIAIEGQTGTGKTLGYLLPAIPAAKARKKSLIVTTATTALQSQLMRNELPALAKYSGLQFTAVMAKGRSRYACPFRIETALAQGGGHADMFGPDADLPDNTGGFTPNEDQSALLADLQLQLTTGEWDGCKDELDEDIDSRLWSAISSTPHSCTGPNQCAPRGLCPFHRSRADMREADVIVANHDLVLSDVFLGGGIVLPDPKDTFYIFDEGHHLPEKAVEHGSARSSIGAMREHVRSLQRLLPKLPAHIARPDIREPAKDAESALKALGVAYGELTFTQDRDELFRYRAPHGKLPEPVREAANALHAEMAVLWEVANDMAEELDDKEGSAGAQQIARVLGPEMGKLSGLLENDLRLLRLLKTEQPDDAPPIARWAEHDNNELWLEAAPVTAAPMLRTMLWDKCAGAVITSATLTSLNRWSRVRAKAGLSGSDGTQYLRLLSPFDYPRIAELRVPWMKHDGGQANGHTEEIKAMMPSLLAHCSSGTLVLFASWYQLNAVYKSLPAPQKKQVLCQGKLSRDTLVARHRKAVAAGKASVIFRLASMAEGVDLAGSACEHVIIAKLPFAPPTSPIEATRAEWLEKHRKNPFMTMAVPDASLKLIQACGRLIRCETDQGRITLLDRRIVTKRYGKQLLDSLPPFHQSIERKPPPAPENTRQAAFT</sequence>
<evidence type="ECO:0000256" key="1">
    <source>
        <dbReference type="ARBA" id="ARBA00022485"/>
    </source>
</evidence>
<dbReference type="SUPFAM" id="SSF52540">
    <property type="entry name" value="P-loop containing nucleoside triphosphate hydrolases"/>
    <property type="match status" value="1"/>
</dbReference>
<feature type="binding site" evidence="6">
    <location>
        <position position="207"/>
    </location>
    <ligand>
        <name>[4Fe-4S] cluster</name>
        <dbReference type="ChEBI" id="CHEBI:49883"/>
    </ligand>
</feature>